<protein>
    <submittedName>
        <fullName evidence="2">Tetratricopeptide repeat protein</fullName>
    </submittedName>
</protein>
<dbReference type="eggNOG" id="KOG1124">
    <property type="taxonomic scope" value="Eukaryota"/>
</dbReference>
<dbReference type="Pfam" id="PF08309">
    <property type="entry name" value="LVIVD"/>
    <property type="match status" value="3"/>
</dbReference>
<dbReference type="InterPro" id="IPR015943">
    <property type="entry name" value="WD40/YVTN_repeat-like_dom_sf"/>
</dbReference>
<dbReference type="KEGG" id="tet:TTHERM_00268320"/>
<dbReference type="InParanoid" id="I7ME89"/>
<dbReference type="RefSeq" id="XP_001015966.2">
    <property type="nucleotide sequence ID" value="XM_001015966.2"/>
</dbReference>
<keyword evidence="1" id="KW-0472">Membrane</keyword>
<dbReference type="InterPro" id="IPR013211">
    <property type="entry name" value="LVIVD"/>
</dbReference>
<dbReference type="SUPFAM" id="SSF101908">
    <property type="entry name" value="Putative isomerase YbhE"/>
    <property type="match status" value="1"/>
</dbReference>
<dbReference type="SUPFAM" id="SSF75011">
    <property type="entry name" value="3-carboxy-cis,cis-mucoante lactonizing enzyme"/>
    <property type="match status" value="1"/>
</dbReference>
<evidence type="ECO:0000256" key="1">
    <source>
        <dbReference type="SAM" id="Phobius"/>
    </source>
</evidence>
<dbReference type="eggNOG" id="KOG4626">
    <property type="taxonomic scope" value="Eukaryota"/>
</dbReference>
<keyword evidence="1" id="KW-0812">Transmembrane</keyword>
<evidence type="ECO:0000313" key="3">
    <source>
        <dbReference type="Proteomes" id="UP000009168"/>
    </source>
</evidence>
<gene>
    <name evidence="2" type="ORF">TTHERM_00268320</name>
</gene>
<sequence>MQRLILNLIIGLVLINYIFLIKNSSYLFNIIYFFSFSQNKDYIIQNKIIQNRLLITQVMQRQKKSIKYNIFSHFILINNEFFFHKIVCLLLLTLRTSQLNNINYIYSPFQVNQFDFDQNSISPLQIKIAQSSNLMFVAGGQGGIIIIDLNSQMIKKQFTSSGEVQSLAVTQNGQYLFFNIDSQLYCFHYDQIKNQLQQLSNAFYSKNGNSVLEILLNSDESTLYAVGLYGTVAAYDISNRNQISLVGQLNTGSNGIYKSSIFTDSKQNIDWLYLSDDLKGLTIVRSYKIDKSNRNLLIVGRGAVIFKTRDAVITNDQNFVYVADNWNGLFIGNLTSFYQQVNQQLVQNNQHFQIISIKLSKYWFSSSINPSLYSLKLIKSMQTPQKENQVEQFLVLGVRSQGMYILDISDRSNPILFQQIPCNGHAVSIGFNLDQSQLYFSNSLSIYVYQRRLSNFNDSAPNLFNQHQIQVYQFSSSFYKWRCYIKEINNKLYYFGAFDSSGFYINQINSIDNSYQLENINNLQFDQYLVESLQFFVQDSKVYMYVPVQINDEIMRIYDITIPENIQYLQTLRTINGKKAQYGESLFISQDGNYLLLTQAKGFLLIDSSDKQDLKIIANWVEPQSTNGEYSSVIMTKDNRWILGTIRGYGVFAVDASNQIQLNQVDKLLTLGAECLILSKYENTFAYLSDGMQGVAVVDLLYLPKIHIASRVKLKGWTNFMVTIPSYKNNTLHDNYIFVGQSEAGMLSVIDISNKTNIKLIISFQYESQSSQSICLLNNQNQIEMNDQQISYESFDFIFINNNLGVYGLPLKTQILIHSELIEVLTNGSGQIQYIVNNNTSDTADLKMYVGQDISLSLIPIYPILELQIVELTYFTIELSKAGPLPSWLEFDQNQSKLIIKVDKNALGKDKTEGFQNIILIKIQLPLSPQSFYYQTSTKINDQSDTTSQQDSIFIFNYLVEQGYIYKNGIITSKFTLDTSFNFTLGTQNSQNQALCQRVQKTFLNSIFFNPIYIYAYSSLEFTLGQIGQGNNSFQYLSTKSKQQITFQISIPSELGKFVNIPYNGVVSSLNSNQNLLVIQGTLDSINLVLIGKILFYCQLTEEQLSNTSYQVQVYIDDQMNYPSNINLKFSDCSQSFLNVQKQIKPTQQQNSTLQAQFNSLNGGSSIDITSYFKISFKDSAFEYPYGFPQIQYSSLYNVNDGEFQSLLSHNSWLQSSVNVYDMSFFGTPPTTSFRDKICVNITADNQYSQASDIFCFYVDTIPFIYILNITITIFGPLLGALGFWQYRGLLFNIAFRKRVTYSEEIVCLGYLYQKKIPILSLDAQKALLLFKYFISQYQTDFKYYNNLPNYLIKNNFEKQISQDLDQTTIKQEKNNIMATQINNQQIRRLKPIQDLHQGLSDYNNANRIEYKSSEINPISIKDIDNPSMIYNEDSYQHSKEAQTQQYKDTNVQVPVNPINIQQNNGQNEQIQTKSKQDKNKKQKILQLAQMKKKIINLIFQTRPLKDKFFQRLEQDFLKENGQIKMTALINGILNKNISFSLLAKQITAESIKPELFNKDSCLYNCLKYNAARYFLSLDNRSNEVYQYIKYYCQNILDNNQNDWYLSIIDIDPCVTQLDQKGNLVPFPKLQLKEDILNSILIDIQLHNQLGQKFHNISICEVNPYLIENVLFADALGILYEDPPLLYPSVGESLHLERQDILKVQAFKKIPSSYCMRIRKYLDMDYVPYSFSKINEIPNWLNLTISSNTLILEGIPQSQDLYDDILIRIIHQDEYIIRQFHFKIRDEFDPKKHQFEEKDEFGDEQEPSEKKLIKQNSKIFQKLISQKSKMFLLKSQFSLRGDEKENHFNDTVKSFSNQQSFITDQSDQKQPSIFMQSPELKKADLSISSVNNPGFESPQKKLRSLSNNVSFQKQNKFIDISHQGIEEQNSNESEKSE</sequence>
<dbReference type="EMBL" id="GG662703">
    <property type="protein sequence ID" value="EAR95721.2"/>
    <property type="molecule type" value="Genomic_DNA"/>
</dbReference>
<keyword evidence="3" id="KW-1185">Reference proteome</keyword>
<evidence type="ECO:0000313" key="2">
    <source>
        <dbReference type="EMBL" id="EAR95721.2"/>
    </source>
</evidence>
<dbReference type="Proteomes" id="UP000009168">
    <property type="component" value="Unassembled WGS sequence"/>
</dbReference>
<accession>I7ME89</accession>
<dbReference type="GeneID" id="7846351"/>
<name>I7ME89_TETTS</name>
<reference evidence="3" key="1">
    <citation type="journal article" date="2006" name="PLoS Biol.">
        <title>Macronuclear genome sequence of the ciliate Tetrahymena thermophila, a model eukaryote.</title>
        <authorList>
            <person name="Eisen J.A."/>
            <person name="Coyne R.S."/>
            <person name="Wu M."/>
            <person name="Wu D."/>
            <person name="Thiagarajan M."/>
            <person name="Wortman J.R."/>
            <person name="Badger J.H."/>
            <person name="Ren Q."/>
            <person name="Amedeo P."/>
            <person name="Jones K.M."/>
            <person name="Tallon L.J."/>
            <person name="Delcher A.L."/>
            <person name="Salzberg S.L."/>
            <person name="Silva J.C."/>
            <person name="Haas B.J."/>
            <person name="Majoros W.H."/>
            <person name="Farzad M."/>
            <person name="Carlton J.M."/>
            <person name="Smith R.K. Jr."/>
            <person name="Garg J."/>
            <person name="Pearlman R.E."/>
            <person name="Karrer K.M."/>
            <person name="Sun L."/>
            <person name="Manning G."/>
            <person name="Elde N.C."/>
            <person name="Turkewitz A.P."/>
            <person name="Asai D.J."/>
            <person name="Wilkes D.E."/>
            <person name="Wang Y."/>
            <person name="Cai H."/>
            <person name="Collins K."/>
            <person name="Stewart B.A."/>
            <person name="Lee S.R."/>
            <person name="Wilamowska K."/>
            <person name="Weinberg Z."/>
            <person name="Ruzzo W.L."/>
            <person name="Wloga D."/>
            <person name="Gaertig J."/>
            <person name="Frankel J."/>
            <person name="Tsao C.-C."/>
            <person name="Gorovsky M.A."/>
            <person name="Keeling P.J."/>
            <person name="Waller R.F."/>
            <person name="Patron N.J."/>
            <person name="Cherry J.M."/>
            <person name="Stover N.A."/>
            <person name="Krieger C.J."/>
            <person name="del Toro C."/>
            <person name="Ryder H.F."/>
            <person name="Williamson S.C."/>
            <person name="Barbeau R.A."/>
            <person name="Hamilton E.P."/>
            <person name="Orias E."/>
        </authorList>
    </citation>
    <scope>NUCLEOTIDE SEQUENCE [LARGE SCALE GENOMIC DNA]</scope>
    <source>
        <strain evidence="3">SB210</strain>
    </source>
</reference>
<dbReference type="Gene3D" id="2.130.10.10">
    <property type="entry name" value="YVTN repeat-like/Quinoprotein amine dehydrogenase"/>
    <property type="match status" value="1"/>
</dbReference>
<organism evidence="2 3">
    <name type="scientific">Tetrahymena thermophila (strain SB210)</name>
    <dbReference type="NCBI Taxonomy" id="312017"/>
    <lineage>
        <taxon>Eukaryota</taxon>
        <taxon>Sar</taxon>
        <taxon>Alveolata</taxon>
        <taxon>Ciliophora</taxon>
        <taxon>Intramacronucleata</taxon>
        <taxon>Oligohymenophorea</taxon>
        <taxon>Hymenostomatida</taxon>
        <taxon>Tetrahymenina</taxon>
        <taxon>Tetrahymenidae</taxon>
        <taxon>Tetrahymena</taxon>
    </lineage>
</organism>
<proteinExistence type="predicted"/>
<feature type="transmembrane region" description="Helical" evidence="1">
    <location>
        <begin position="6"/>
        <end position="34"/>
    </location>
</feature>
<dbReference type="eggNOG" id="KOG0740">
    <property type="taxonomic scope" value="Eukaryota"/>
</dbReference>
<keyword evidence="1" id="KW-1133">Transmembrane helix</keyword>